<sequence length="111" mass="13115">MFSGVERHASFCKSKHYFDKRKHIFINHVANEFQRTRKVYKRFILNIPVLQNKRVFSQTCMIFITSDEKVLVTTTGLSWPAYEKRDNSVRSCSPFLSMFWFTTFGGNTCQT</sequence>
<dbReference type="Gramene" id="mRNA:HanXRQr2_Chr03g0119591">
    <property type="protein sequence ID" value="CDS:HanXRQr2_Chr03g0119591.1"/>
    <property type="gene ID" value="HanXRQr2_Chr03g0119591"/>
</dbReference>
<keyword evidence="2" id="KW-1185">Reference proteome</keyword>
<dbReference type="EMBL" id="MNCJ02000318">
    <property type="protein sequence ID" value="KAF5815125.1"/>
    <property type="molecule type" value="Genomic_DNA"/>
</dbReference>
<name>A0A9K3JIF6_HELAN</name>
<gene>
    <name evidence="1" type="ORF">HanXRQr2_Chr03g0119591</name>
</gene>
<reference evidence="1" key="2">
    <citation type="submission" date="2020-06" db="EMBL/GenBank/DDBJ databases">
        <title>Helianthus annuus Genome sequencing and assembly Release 2.</title>
        <authorList>
            <person name="Gouzy J."/>
            <person name="Langlade N."/>
            <person name="Munos S."/>
        </authorList>
    </citation>
    <scope>NUCLEOTIDE SEQUENCE</scope>
    <source>
        <tissue evidence="1">Leaves</tissue>
    </source>
</reference>
<proteinExistence type="predicted"/>
<protein>
    <submittedName>
        <fullName evidence="1">Uncharacterized protein</fullName>
    </submittedName>
</protein>
<reference evidence="1" key="1">
    <citation type="journal article" date="2017" name="Nature">
        <title>The sunflower genome provides insights into oil metabolism, flowering and Asterid evolution.</title>
        <authorList>
            <person name="Badouin H."/>
            <person name="Gouzy J."/>
            <person name="Grassa C.J."/>
            <person name="Murat F."/>
            <person name="Staton S.E."/>
            <person name="Cottret L."/>
            <person name="Lelandais-Briere C."/>
            <person name="Owens G.L."/>
            <person name="Carrere S."/>
            <person name="Mayjonade B."/>
            <person name="Legrand L."/>
            <person name="Gill N."/>
            <person name="Kane N.C."/>
            <person name="Bowers J.E."/>
            <person name="Hubner S."/>
            <person name="Bellec A."/>
            <person name="Berard A."/>
            <person name="Berges H."/>
            <person name="Blanchet N."/>
            <person name="Boniface M.C."/>
            <person name="Brunel D."/>
            <person name="Catrice O."/>
            <person name="Chaidir N."/>
            <person name="Claudel C."/>
            <person name="Donnadieu C."/>
            <person name="Faraut T."/>
            <person name="Fievet G."/>
            <person name="Helmstetter N."/>
            <person name="King M."/>
            <person name="Knapp S.J."/>
            <person name="Lai Z."/>
            <person name="Le Paslier M.C."/>
            <person name="Lippi Y."/>
            <person name="Lorenzon L."/>
            <person name="Mandel J.R."/>
            <person name="Marage G."/>
            <person name="Marchand G."/>
            <person name="Marquand E."/>
            <person name="Bret-Mestries E."/>
            <person name="Morien E."/>
            <person name="Nambeesan S."/>
            <person name="Nguyen T."/>
            <person name="Pegot-Espagnet P."/>
            <person name="Pouilly N."/>
            <person name="Raftis F."/>
            <person name="Sallet E."/>
            <person name="Schiex T."/>
            <person name="Thomas J."/>
            <person name="Vandecasteele C."/>
            <person name="Vares D."/>
            <person name="Vear F."/>
            <person name="Vautrin S."/>
            <person name="Crespi M."/>
            <person name="Mangin B."/>
            <person name="Burke J.M."/>
            <person name="Salse J."/>
            <person name="Munos S."/>
            <person name="Vincourt P."/>
            <person name="Rieseberg L.H."/>
            <person name="Langlade N.B."/>
        </authorList>
    </citation>
    <scope>NUCLEOTIDE SEQUENCE</scope>
    <source>
        <tissue evidence="1">Leaves</tissue>
    </source>
</reference>
<evidence type="ECO:0000313" key="1">
    <source>
        <dbReference type="EMBL" id="KAF5815125.1"/>
    </source>
</evidence>
<dbReference type="AlphaFoldDB" id="A0A9K3JIF6"/>
<organism evidence="1 2">
    <name type="scientific">Helianthus annuus</name>
    <name type="common">Common sunflower</name>
    <dbReference type="NCBI Taxonomy" id="4232"/>
    <lineage>
        <taxon>Eukaryota</taxon>
        <taxon>Viridiplantae</taxon>
        <taxon>Streptophyta</taxon>
        <taxon>Embryophyta</taxon>
        <taxon>Tracheophyta</taxon>
        <taxon>Spermatophyta</taxon>
        <taxon>Magnoliopsida</taxon>
        <taxon>eudicotyledons</taxon>
        <taxon>Gunneridae</taxon>
        <taxon>Pentapetalae</taxon>
        <taxon>asterids</taxon>
        <taxon>campanulids</taxon>
        <taxon>Asterales</taxon>
        <taxon>Asteraceae</taxon>
        <taxon>Asteroideae</taxon>
        <taxon>Heliantheae alliance</taxon>
        <taxon>Heliantheae</taxon>
        <taxon>Helianthus</taxon>
    </lineage>
</organism>
<evidence type="ECO:0000313" key="2">
    <source>
        <dbReference type="Proteomes" id="UP000215914"/>
    </source>
</evidence>
<accession>A0A9K3JIF6</accession>
<dbReference type="Proteomes" id="UP000215914">
    <property type="component" value="Unassembled WGS sequence"/>
</dbReference>
<comment type="caution">
    <text evidence="1">The sequence shown here is derived from an EMBL/GenBank/DDBJ whole genome shotgun (WGS) entry which is preliminary data.</text>
</comment>